<evidence type="ECO:0000313" key="4">
    <source>
        <dbReference type="Proteomes" id="UP001500642"/>
    </source>
</evidence>
<feature type="region of interest" description="Disordered" evidence="1">
    <location>
        <begin position="443"/>
        <end position="684"/>
    </location>
</feature>
<keyword evidence="2" id="KW-1133">Transmembrane helix</keyword>
<keyword evidence="2" id="KW-0472">Membrane</keyword>
<evidence type="ECO:0000256" key="1">
    <source>
        <dbReference type="SAM" id="MobiDB-lite"/>
    </source>
</evidence>
<dbReference type="Gene3D" id="1.10.510.10">
    <property type="entry name" value="Transferase(Phosphotransferase) domain 1"/>
    <property type="match status" value="1"/>
</dbReference>
<feature type="compositionally biased region" description="Polar residues" evidence="1">
    <location>
        <begin position="635"/>
        <end position="650"/>
    </location>
</feature>
<feature type="compositionally biased region" description="Low complexity" evidence="1">
    <location>
        <begin position="325"/>
        <end position="360"/>
    </location>
</feature>
<evidence type="ECO:0000313" key="3">
    <source>
        <dbReference type="EMBL" id="GAA4382653.1"/>
    </source>
</evidence>
<feature type="compositionally biased region" description="Gly residues" evidence="1">
    <location>
        <begin position="580"/>
        <end position="590"/>
    </location>
</feature>
<sequence>MVPLINIERGTVIADRYVVSEVRRPWLAEFPEAGTVCLVIDAILDEPAQLFAADASRSGDLLDAARRASLLTDPRIPDIHDVGRADGIDFVVVDRTEAVGLPALLGHGPLDPEAARALVGEAATALVHASKRGLHHLCLGPESIALTPTGEVEVQGVAIDAAVADGPYELGLDALSSREALREDALALVNILYAALTAHWPGPEARSGLEPAPKKNALIVRAESVTPGIPRDLEEFVSGVVSKTEAGPRSPSEIVRYLGEWDTRALHRLARGGTAEPGEPLFPGGTTDFSGTPRDSAPGSTADAAKRAPGQAPGAESPAGRLPDTAGPAGTGAAAAAAAAAGTTAGSTPSLPERNTPAGTSAGGRSGSRPSRTPVATPAPAAEESAPTRRATPQQLQAALKRIGMVRPGTTGLAAGRSGSETSPFDDQMQMRRASTFPVAAASMDEVADDTREWQPEDTFSSYSEYASREQDPNLTAPILDRDAMWNDSEDTQVIELDRAPDPEGSGEDEDDGSWFLGGMFTTREEELARQRAEFERERRLQQEAEERLRLSDPNRRTSRGGVAHDLDDSPIDDAAGPRPGAGAGAGVRAGNGAAAASRGGAAAALRSGSETNGDDAAETPEQGSNPAENAVRSDATTNVSALQTGSSPTHSKRAHTSAVAGAAAGSGSSGAGPADRGSRSSSLKPLPLIIGVLAVLVAIGLIIGLFVRPGDDPTAGETTAPPAEPSSAEPSPTEEAGPPPVIAAAEALDPEGDGSENDADAENVLPGVSGVWETDRYNSAEFGNLKSGLGLGLELEDEATISSVAIISGTPGGAVEIRVGDSADPEDAETVATGELPDDTGTIELDEPATGTHVFVWITELPSVSEGYRARISEIELS</sequence>
<feature type="compositionally biased region" description="Low complexity" evidence="1">
    <location>
        <begin position="367"/>
        <end position="392"/>
    </location>
</feature>
<feature type="compositionally biased region" description="Basic and acidic residues" evidence="1">
    <location>
        <begin position="523"/>
        <end position="556"/>
    </location>
</feature>
<feature type="compositionally biased region" description="Low complexity" evidence="1">
    <location>
        <begin position="718"/>
        <end position="737"/>
    </location>
</feature>
<keyword evidence="2" id="KW-0812">Transmembrane</keyword>
<proteinExistence type="predicted"/>
<dbReference type="RefSeq" id="WP_137318524.1">
    <property type="nucleotide sequence ID" value="NZ_BAABGL010000002.1"/>
</dbReference>
<evidence type="ECO:0008006" key="5">
    <source>
        <dbReference type="Google" id="ProtNLM"/>
    </source>
</evidence>
<keyword evidence="4" id="KW-1185">Reference proteome</keyword>
<feature type="region of interest" description="Disordered" evidence="1">
    <location>
        <begin position="714"/>
        <end position="740"/>
    </location>
</feature>
<comment type="caution">
    <text evidence="3">The sequence shown here is derived from an EMBL/GenBank/DDBJ whole genome shotgun (WGS) entry which is preliminary data.</text>
</comment>
<feature type="compositionally biased region" description="Low complexity" evidence="1">
    <location>
        <begin position="591"/>
        <end position="609"/>
    </location>
</feature>
<reference evidence="4" key="1">
    <citation type="journal article" date="2019" name="Int. J. Syst. Evol. Microbiol.">
        <title>The Global Catalogue of Microorganisms (GCM) 10K type strain sequencing project: providing services to taxonomists for standard genome sequencing and annotation.</title>
        <authorList>
            <consortium name="The Broad Institute Genomics Platform"/>
            <consortium name="The Broad Institute Genome Sequencing Center for Infectious Disease"/>
            <person name="Wu L."/>
            <person name="Ma J."/>
        </authorList>
    </citation>
    <scope>NUCLEOTIDE SEQUENCE [LARGE SCALE GENOMIC DNA]</scope>
    <source>
        <strain evidence="4">JCM 17808</strain>
    </source>
</reference>
<protein>
    <recommendedName>
        <fullName evidence="5">Virulence factor MviN</fullName>
    </recommendedName>
</protein>
<feature type="compositionally biased region" description="Low complexity" evidence="1">
    <location>
        <begin position="657"/>
        <end position="683"/>
    </location>
</feature>
<dbReference type="EMBL" id="BAABGL010000002">
    <property type="protein sequence ID" value="GAA4382653.1"/>
    <property type="molecule type" value="Genomic_DNA"/>
</dbReference>
<organism evidence="3 4">
    <name type="scientific">Brevibacterium pityocampae</name>
    <dbReference type="NCBI Taxonomy" id="506594"/>
    <lineage>
        <taxon>Bacteria</taxon>
        <taxon>Bacillati</taxon>
        <taxon>Actinomycetota</taxon>
        <taxon>Actinomycetes</taxon>
        <taxon>Micrococcales</taxon>
        <taxon>Brevibacteriaceae</taxon>
        <taxon>Brevibacterium</taxon>
    </lineage>
</organism>
<name>A0ABP8J0G4_9MICO</name>
<feature type="transmembrane region" description="Helical" evidence="2">
    <location>
        <begin position="687"/>
        <end position="708"/>
    </location>
</feature>
<evidence type="ECO:0000256" key="2">
    <source>
        <dbReference type="SAM" id="Phobius"/>
    </source>
</evidence>
<feature type="region of interest" description="Disordered" evidence="1">
    <location>
        <begin position="273"/>
        <end position="431"/>
    </location>
</feature>
<dbReference type="Proteomes" id="UP001500642">
    <property type="component" value="Unassembled WGS sequence"/>
</dbReference>
<accession>A0ABP8J0G4</accession>
<gene>
    <name evidence="3" type="ORF">GCM10023167_01350</name>
</gene>